<evidence type="ECO:0000313" key="3">
    <source>
        <dbReference type="EMBL" id="XBH00796.1"/>
    </source>
</evidence>
<evidence type="ECO:0000259" key="2">
    <source>
        <dbReference type="Pfam" id="PF13439"/>
    </source>
</evidence>
<dbReference type="Pfam" id="PF13439">
    <property type="entry name" value="Glyco_transf_4"/>
    <property type="match status" value="1"/>
</dbReference>
<dbReference type="EMBL" id="CP155447">
    <property type="protein sequence ID" value="XBH00796.1"/>
    <property type="molecule type" value="Genomic_DNA"/>
</dbReference>
<sequence length="438" mass="48779">MKFCMLTTFFGSHSFGGDAAFVDRLSRALARQGHEVHVIHCRDAFEASRGDQTPRPYSPPPGVLIHSLESKAGVLSPLATHQTGRPLFKARAIGRLLREIRPDVVHYHNLSLIGGPGLLQIPAPGAIKFMTAHEHWLVCPLHVLWKHDQSVCERSECVRCCVKSMRPPQLWRMTPLLDRSLRHLDALICPSLSTRREHARRGIVARMTHLPYFLPHDYTGLPSAPTPAHPRPYVAAAGRLEKIKGFQDVIEAMRRLPGLDLRIAGSGQYEAELKEQARGLDNVIFEGRLDAANVAALFRGARAVAVPSLVYETFGYVVLEAFAERAPVVVRNLGALPELVAESGGGLVFDSPDGLVDALGKLASDDELRRTLGENGHRSRHGIWSESEHIDRYFALIEEHQHRHRQRQRTDSPVSPAVAAFRRQEPVFLPEDALEPVR</sequence>
<dbReference type="AlphaFoldDB" id="A0AAU7C7P1"/>
<keyword evidence="3" id="KW-0328">Glycosyltransferase</keyword>
<reference evidence="3" key="1">
    <citation type="submission" date="2024-05" db="EMBL/GenBank/DDBJ databases">
        <title>Planctomycetes of the genus Singulisphaera possess chitinolytic capabilities.</title>
        <authorList>
            <person name="Ivanova A."/>
        </authorList>
    </citation>
    <scope>NUCLEOTIDE SEQUENCE</scope>
    <source>
        <strain evidence="3">Ch08T</strain>
    </source>
</reference>
<dbReference type="PANTHER" id="PTHR45947">
    <property type="entry name" value="SULFOQUINOVOSYL TRANSFERASE SQD2"/>
    <property type="match status" value="1"/>
</dbReference>
<dbReference type="CDD" id="cd03801">
    <property type="entry name" value="GT4_PimA-like"/>
    <property type="match status" value="1"/>
</dbReference>
<dbReference type="EC" id="2.4.-.-" evidence="3"/>
<dbReference type="PANTHER" id="PTHR45947:SF13">
    <property type="entry name" value="TRANSFERASE"/>
    <property type="match status" value="1"/>
</dbReference>
<dbReference type="SUPFAM" id="SSF53756">
    <property type="entry name" value="UDP-Glycosyltransferase/glycogen phosphorylase"/>
    <property type="match status" value="1"/>
</dbReference>
<protein>
    <submittedName>
        <fullName evidence="3">Glycosyltransferase family 4 protein</fullName>
        <ecNumber evidence="3">2.4.-.-</ecNumber>
    </submittedName>
</protein>
<dbReference type="Gene3D" id="3.40.50.2000">
    <property type="entry name" value="Glycogen Phosphorylase B"/>
    <property type="match status" value="2"/>
</dbReference>
<name>A0AAU7C7P1_9BACT</name>
<dbReference type="GO" id="GO:0016757">
    <property type="term" value="F:glycosyltransferase activity"/>
    <property type="evidence" value="ECO:0007669"/>
    <property type="project" value="UniProtKB-KW"/>
</dbReference>
<dbReference type="Pfam" id="PF00534">
    <property type="entry name" value="Glycos_transf_1"/>
    <property type="match status" value="1"/>
</dbReference>
<organism evidence="3">
    <name type="scientific">Singulisphaera sp. Ch08</name>
    <dbReference type="NCBI Taxonomy" id="3120278"/>
    <lineage>
        <taxon>Bacteria</taxon>
        <taxon>Pseudomonadati</taxon>
        <taxon>Planctomycetota</taxon>
        <taxon>Planctomycetia</taxon>
        <taxon>Isosphaerales</taxon>
        <taxon>Isosphaeraceae</taxon>
        <taxon>Singulisphaera</taxon>
    </lineage>
</organism>
<gene>
    <name evidence="3" type="ORF">V5E97_20800</name>
</gene>
<dbReference type="InterPro" id="IPR001296">
    <property type="entry name" value="Glyco_trans_1"/>
</dbReference>
<dbReference type="RefSeq" id="WP_406693473.1">
    <property type="nucleotide sequence ID" value="NZ_CP155447.1"/>
</dbReference>
<keyword evidence="3" id="KW-0808">Transferase</keyword>
<accession>A0AAU7C7P1</accession>
<proteinExistence type="predicted"/>
<evidence type="ECO:0000259" key="1">
    <source>
        <dbReference type="Pfam" id="PF00534"/>
    </source>
</evidence>
<dbReference type="InterPro" id="IPR050194">
    <property type="entry name" value="Glycosyltransferase_grp1"/>
</dbReference>
<dbReference type="InterPro" id="IPR028098">
    <property type="entry name" value="Glyco_trans_4-like_N"/>
</dbReference>
<feature type="domain" description="Glycosyltransferase subfamily 4-like N-terminal" evidence="2">
    <location>
        <begin position="16"/>
        <end position="208"/>
    </location>
</feature>
<feature type="domain" description="Glycosyl transferase family 1" evidence="1">
    <location>
        <begin position="229"/>
        <end position="377"/>
    </location>
</feature>